<dbReference type="EMBL" id="FCNY02000010">
    <property type="protein sequence ID" value="SAL52307.1"/>
    <property type="molecule type" value="Genomic_DNA"/>
</dbReference>
<dbReference type="RefSeq" id="WP_063786791.1">
    <property type="nucleotide sequence ID" value="NZ_FCNY02000010.1"/>
</dbReference>
<dbReference type="NCBIfam" id="TIGR03824">
    <property type="entry name" value="FlgM_jcvi"/>
    <property type="match status" value="1"/>
</dbReference>
<dbReference type="SUPFAM" id="SSF101498">
    <property type="entry name" value="Anti-sigma factor FlgM"/>
    <property type="match status" value="1"/>
</dbReference>
<evidence type="ECO:0000313" key="10">
    <source>
        <dbReference type="EMBL" id="SAL52307.1"/>
    </source>
</evidence>
<evidence type="ECO:0000256" key="3">
    <source>
        <dbReference type="ARBA" id="ARBA00022491"/>
    </source>
</evidence>
<sequence length="103" mass="10647">MQIQTKTSADTSREINVRRSSAVGADYAAGTVPQTQAAAPESSAVTLSSNSALRASTATDIDIDKVASIKAALRDGSYSIDSSNIADGMLGMASDLLRKAPRE</sequence>
<keyword evidence="5" id="KW-0805">Transcription regulation</keyword>
<evidence type="ECO:0000256" key="1">
    <source>
        <dbReference type="ARBA" id="ARBA00005322"/>
    </source>
</evidence>
<gene>
    <name evidence="10" type="ORF">AWB70_04328</name>
</gene>
<comment type="similarity">
    <text evidence="1">Belongs to the FlgM family.</text>
</comment>
<keyword evidence="11" id="KW-1185">Reference proteome</keyword>
<keyword evidence="4" id="KW-1005">Bacterial flagellum biogenesis</keyword>
<dbReference type="Pfam" id="PF04316">
    <property type="entry name" value="FlgM"/>
    <property type="match status" value="1"/>
</dbReference>
<evidence type="ECO:0000259" key="9">
    <source>
        <dbReference type="Pfam" id="PF04316"/>
    </source>
</evidence>
<name>A0A158I775_CABCO</name>
<dbReference type="GO" id="GO:0045892">
    <property type="term" value="P:negative regulation of DNA-templated transcription"/>
    <property type="evidence" value="ECO:0007669"/>
    <property type="project" value="InterPro"/>
</dbReference>
<comment type="function">
    <text evidence="7">Responsible for the coupling of flagellin expression to flagellar assembly by preventing expression of the flagellin genes when a component of the middle class of proteins is defective. It negatively regulates flagellar genes by inhibiting the activity of FliA by directly binding to FliA.</text>
</comment>
<proteinExistence type="inferred from homology"/>
<keyword evidence="6" id="KW-0804">Transcription</keyword>
<evidence type="ECO:0000256" key="6">
    <source>
        <dbReference type="ARBA" id="ARBA00023163"/>
    </source>
</evidence>
<dbReference type="InterPro" id="IPR007412">
    <property type="entry name" value="FlgM"/>
</dbReference>
<organism evidence="10 11">
    <name type="scientific">Caballeronia cordobensis</name>
    <name type="common">Burkholderia cordobensis</name>
    <dbReference type="NCBI Taxonomy" id="1353886"/>
    <lineage>
        <taxon>Bacteria</taxon>
        <taxon>Pseudomonadati</taxon>
        <taxon>Pseudomonadota</taxon>
        <taxon>Betaproteobacteria</taxon>
        <taxon>Burkholderiales</taxon>
        <taxon>Burkholderiaceae</taxon>
        <taxon>Caballeronia</taxon>
    </lineage>
</organism>
<dbReference type="Proteomes" id="UP000054740">
    <property type="component" value="Unassembled WGS sequence"/>
</dbReference>
<evidence type="ECO:0000256" key="7">
    <source>
        <dbReference type="ARBA" id="ARBA00024739"/>
    </source>
</evidence>
<protein>
    <recommendedName>
        <fullName evidence="2">Negative regulator of flagellin synthesis</fullName>
    </recommendedName>
    <alternativeName>
        <fullName evidence="8">Anti-sigma-28 factor</fullName>
    </alternativeName>
</protein>
<evidence type="ECO:0000256" key="2">
    <source>
        <dbReference type="ARBA" id="ARBA00017823"/>
    </source>
</evidence>
<dbReference type="GO" id="GO:0044781">
    <property type="term" value="P:bacterial-type flagellum organization"/>
    <property type="evidence" value="ECO:0007669"/>
    <property type="project" value="UniProtKB-KW"/>
</dbReference>
<evidence type="ECO:0000256" key="4">
    <source>
        <dbReference type="ARBA" id="ARBA00022795"/>
    </source>
</evidence>
<evidence type="ECO:0000256" key="8">
    <source>
        <dbReference type="ARBA" id="ARBA00030117"/>
    </source>
</evidence>
<evidence type="ECO:0000256" key="5">
    <source>
        <dbReference type="ARBA" id="ARBA00023015"/>
    </source>
</evidence>
<keyword evidence="3" id="KW-0678">Repressor</keyword>
<feature type="domain" description="Anti-sigma-28 factor FlgM C-terminal" evidence="9">
    <location>
        <begin position="45"/>
        <end position="90"/>
    </location>
</feature>
<accession>A0A158I775</accession>
<dbReference type="InterPro" id="IPR035890">
    <property type="entry name" value="Anti-sigma-28_factor_FlgM_sf"/>
</dbReference>
<evidence type="ECO:0000313" key="11">
    <source>
        <dbReference type="Proteomes" id="UP000054740"/>
    </source>
</evidence>
<dbReference type="AlphaFoldDB" id="A0A158I775"/>
<reference evidence="11" key="1">
    <citation type="submission" date="2016-01" db="EMBL/GenBank/DDBJ databases">
        <authorList>
            <person name="Peeters C."/>
        </authorList>
    </citation>
    <scope>NUCLEOTIDE SEQUENCE [LARGE SCALE GENOMIC DNA]</scope>
</reference>
<dbReference type="InterPro" id="IPR031316">
    <property type="entry name" value="FlgM_C"/>
</dbReference>